<evidence type="ECO:0000313" key="1">
    <source>
        <dbReference type="EMBL" id="KAK8945173.1"/>
    </source>
</evidence>
<dbReference type="Gene3D" id="3.30.420.40">
    <property type="match status" value="2"/>
</dbReference>
<accession>A0AAP0G9D0</accession>
<dbReference type="InterPro" id="IPR043129">
    <property type="entry name" value="ATPase_NBD"/>
</dbReference>
<keyword evidence="2" id="KW-1185">Reference proteome</keyword>
<comment type="caution">
    <text evidence="1">The sequence shown here is derived from an EMBL/GenBank/DDBJ whole genome shotgun (WGS) entry which is preliminary data.</text>
</comment>
<dbReference type="SUPFAM" id="SSF53067">
    <property type="entry name" value="Actin-like ATPase domain"/>
    <property type="match status" value="1"/>
</dbReference>
<gene>
    <name evidence="1" type="primary">ARP2</name>
    <name evidence="1" type="ORF">KSP39_PZI007569</name>
</gene>
<organism evidence="1 2">
    <name type="scientific">Platanthera zijinensis</name>
    <dbReference type="NCBI Taxonomy" id="2320716"/>
    <lineage>
        <taxon>Eukaryota</taxon>
        <taxon>Viridiplantae</taxon>
        <taxon>Streptophyta</taxon>
        <taxon>Embryophyta</taxon>
        <taxon>Tracheophyta</taxon>
        <taxon>Spermatophyta</taxon>
        <taxon>Magnoliopsida</taxon>
        <taxon>Liliopsida</taxon>
        <taxon>Asparagales</taxon>
        <taxon>Orchidaceae</taxon>
        <taxon>Orchidoideae</taxon>
        <taxon>Orchideae</taxon>
        <taxon>Orchidinae</taxon>
        <taxon>Platanthera</taxon>
    </lineage>
</organism>
<reference evidence="1 2" key="1">
    <citation type="journal article" date="2022" name="Nat. Plants">
        <title>Genomes of leafy and leafless Platanthera orchids illuminate the evolution of mycoheterotrophy.</title>
        <authorList>
            <person name="Li M.H."/>
            <person name="Liu K.W."/>
            <person name="Li Z."/>
            <person name="Lu H.C."/>
            <person name="Ye Q.L."/>
            <person name="Zhang D."/>
            <person name="Wang J.Y."/>
            <person name="Li Y.F."/>
            <person name="Zhong Z.M."/>
            <person name="Liu X."/>
            <person name="Yu X."/>
            <person name="Liu D.K."/>
            <person name="Tu X.D."/>
            <person name="Liu B."/>
            <person name="Hao Y."/>
            <person name="Liao X.Y."/>
            <person name="Jiang Y.T."/>
            <person name="Sun W.H."/>
            <person name="Chen J."/>
            <person name="Chen Y.Q."/>
            <person name="Ai Y."/>
            <person name="Zhai J.W."/>
            <person name="Wu S.S."/>
            <person name="Zhou Z."/>
            <person name="Hsiao Y.Y."/>
            <person name="Wu W.L."/>
            <person name="Chen Y.Y."/>
            <person name="Lin Y.F."/>
            <person name="Hsu J.L."/>
            <person name="Li C.Y."/>
            <person name="Wang Z.W."/>
            <person name="Zhao X."/>
            <person name="Zhong W.Y."/>
            <person name="Ma X.K."/>
            <person name="Ma L."/>
            <person name="Huang J."/>
            <person name="Chen G.Z."/>
            <person name="Huang M.Z."/>
            <person name="Huang L."/>
            <person name="Peng D.H."/>
            <person name="Luo Y.B."/>
            <person name="Zou S.Q."/>
            <person name="Chen S.P."/>
            <person name="Lan S."/>
            <person name="Tsai W.C."/>
            <person name="Van de Peer Y."/>
            <person name="Liu Z.J."/>
        </authorList>
    </citation>
    <scope>NUCLEOTIDE SEQUENCE [LARGE SCALE GENOMIC DNA]</scope>
    <source>
        <strain evidence="1">Lor287</strain>
    </source>
</reference>
<proteinExistence type="predicted"/>
<name>A0AAP0G9D0_9ASPA</name>
<evidence type="ECO:0000313" key="2">
    <source>
        <dbReference type="Proteomes" id="UP001418222"/>
    </source>
</evidence>
<dbReference type="Proteomes" id="UP001418222">
    <property type="component" value="Unassembled WGS sequence"/>
</dbReference>
<sequence>MADMAFRCIQEMDIDNRNVEEYDVSWIAKPKLRLRIEDPPRRKHMVYLGGSVLAGIMKDAPEFWINRQDYLEEGCLVSGNVAMCDLCNAQKYSSFQGPVSNDCSYSSYL</sequence>
<dbReference type="EMBL" id="JBBWWQ010000006">
    <property type="protein sequence ID" value="KAK8945173.1"/>
    <property type="molecule type" value="Genomic_DNA"/>
</dbReference>
<protein>
    <submittedName>
        <fullName evidence="1">Actin-related protein 2</fullName>
    </submittedName>
</protein>
<dbReference type="AlphaFoldDB" id="A0AAP0G9D0"/>